<dbReference type="EMBL" id="UINC01106091">
    <property type="protein sequence ID" value="SVC70509.1"/>
    <property type="molecule type" value="Genomic_DNA"/>
</dbReference>
<dbReference type="InterPro" id="IPR036291">
    <property type="entry name" value="NAD(P)-bd_dom_sf"/>
</dbReference>
<reference evidence="1" key="1">
    <citation type="submission" date="2018-05" db="EMBL/GenBank/DDBJ databases">
        <authorList>
            <person name="Lanie J.A."/>
            <person name="Ng W.-L."/>
            <person name="Kazmierczak K.M."/>
            <person name="Andrzejewski T.M."/>
            <person name="Davidsen T.M."/>
            <person name="Wayne K.J."/>
            <person name="Tettelin H."/>
            <person name="Glass J.I."/>
            <person name="Rusch D."/>
            <person name="Podicherti R."/>
            <person name="Tsui H.-C.T."/>
            <person name="Winkler M.E."/>
        </authorList>
    </citation>
    <scope>NUCLEOTIDE SEQUENCE</scope>
</reference>
<name>A0A382PAV5_9ZZZZ</name>
<gene>
    <name evidence="1" type="ORF">METZ01_LOCUS323363</name>
</gene>
<dbReference type="AlphaFoldDB" id="A0A382PAV5"/>
<dbReference type="SUPFAM" id="SSF51735">
    <property type="entry name" value="NAD(P)-binding Rossmann-fold domains"/>
    <property type="match status" value="1"/>
</dbReference>
<feature type="non-terminal residue" evidence="1">
    <location>
        <position position="52"/>
    </location>
</feature>
<evidence type="ECO:0000313" key="1">
    <source>
        <dbReference type="EMBL" id="SVC70509.1"/>
    </source>
</evidence>
<evidence type="ECO:0008006" key="2">
    <source>
        <dbReference type="Google" id="ProtNLM"/>
    </source>
</evidence>
<protein>
    <recommendedName>
        <fullName evidence="2">NAD-dependent epimerase/dehydratase domain-containing protein</fullName>
    </recommendedName>
</protein>
<proteinExistence type="predicted"/>
<accession>A0A382PAV5</accession>
<sequence length="52" mass="5613">MDIAIVTGSMGLVGTESVHFLTASGLKVIGVDNNMRREFFGDDASNELNRKV</sequence>
<organism evidence="1">
    <name type="scientific">marine metagenome</name>
    <dbReference type="NCBI Taxonomy" id="408172"/>
    <lineage>
        <taxon>unclassified sequences</taxon>
        <taxon>metagenomes</taxon>
        <taxon>ecological metagenomes</taxon>
    </lineage>
</organism>